<accession>G8Y4Z0</accession>
<evidence type="ECO:0000256" key="2">
    <source>
        <dbReference type="ARBA" id="ARBA00005991"/>
    </source>
</evidence>
<dbReference type="HOGENOM" id="CLU_869086_0_0_1"/>
<feature type="compositionally biased region" description="Basic and acidic residues" evidence="5">
    <location>
        <begin position="182"/>
        <end position="191"/>
    </location>
</feature>
<dbReference type="STRING" id="559304.G8Y4Z0"/>
<keyword evidence="4" id="KW-0539">Nucleus</keyword>
<feature type="compositionally biased region" description="Low complexity" evidence="5">
    <location>
        <begin position="226"/>
        <end position="236"/>
    </location>
</feature>
<evidence type="ECO:0000256" key="4">
    <source>
        <dbReference type="ARBA" id="ARBA00023242"/>
    </source>
</evidence>
<evidence type="ECO:0000313" key="7">
    <source>
        <dbReference type="EMBL" id="CCE85758.1"/>
    </source>
</evidence>
<dbReference type="GO" id="GO:0005737">
    <property type="term" value="C:cytoplasm"/>
    <property type="evidence" value="ECO:0007669"/>
    <property type="project" value="TreeGrafter"/>
</dbReference>
<dbReference type="InterPro" id="IPR035979">
    <property type="entry name" value="RBD_domain_sf"/>
</dbReference>
<keyword evidence="8" id="KW-1185">Reference proteome</keyword>
<dbReference type="Gene3D" id="3.30.70.330">
    <property type="match status" value="1"/>
</dbReference>
<dbReference type="InParanoid" id="G8Y4Z0"/>
<feature type="compositionally biased region" description="Basic and acidic residues" evidence="5">
    <location>
        <begin position="306"/>
        <end position="320"/>
    </location>
</feature>
<name>G8Y4Z0_PICSO</name>
<keyword evidence="3" id="KW-0866">Nonsense-mediated mRNA decay</keyword>
<evidence type="ECO:0000259" key="6">
    <source>
        <dbReference type="Pfam" id="PF03467"/>
    </source>
</evidence>
<dbReference type="OrthoDB" id="18087at2759"/>
<feature type="region of interest" description="Disordered" evidence="5">
    <location>
        <begin position="166"/>
        <end position="320"/>
    </location>
</feature>
<dbReference type="GO" id="GO:0005730">
    <property type="term" value="C:nucleolus"/>
    <property type="evidence" value="ECO:0007669"/>
    <property type="project" value="TreeGrafter"/>
</dbReference>
<organism evidence="7 8">
    <name type="scientific">Pichia sorbitophila (strain ATCC MYA-4447 / BCRC 22081 / CBS 7064 / NBRC 10061 / NRRL Y-12695)</name>
    <name type="common">Hybrid yeast</name>
    <dbReference type="NCBI Taxonomy" id="559304"/>
    <lineage>
        <taxon>Eukaryota</taxon>
        <taxon>Fungi</taxon>
        <taxon>Dikarya</taxon>
        <taxon>Ascomycota</taxon>
        <taxon>Saccharomycotina</taxon>
        <taxon>Pichiomycetes</taxon>
        <taxon>Debaryomycetaceae</taxon>
        <taxon>Millerozyma</taxon>
    </lineage>
</organism>
<dbReference type="AlphaFoldDB" id="G8Y4Z0"/>
<comment type="subcellular location">
    <subcellularLocation>
        <location evidence="1">Nucleus</location>
    </subcellularLocation>
</comment>
<dbReference type="GO" id="GO:0000184">
    <property type="term" value="P:nuclear-transcribed mRNA catabolic process, nonsense-mediated decay"/>
    <property type="evidence" value="ECO:0007669"/>
    <property type="project" value="UniProtKB-KW"/>
</dbReference>
<protein>
    <submittedName>
        <fullName evidence="7">Piso0_005385 protein</fullName>
    </submittedName>
</protein>
<proteinExistence type="inferred from homology"/>
<dbReference type="InterPro" id="IPR039722">
    <property type="entry name" value="Upf3"/>
</dbReference>
<dbReference type="InterPro" id="IPR005120">
    <property type="entry name" value="UPF3_dom"/>
</dbReference>
<gene>
    <name evidence="7" type="primary">Piso0_005385</name>
    <name evidence="7" type="ORF">GNLVRS01_PISO0M13630g</name>
</gene>
<dbReference type="PANTHER" id="PTHR13112:SF0">
    <property type="entry name" value="FI21285P1"/>
    <property type="match status" value="1"/>
</dbReference>
<feature type="compositionally biased region" description="Basic and acidic residues" evidence="5">
    <location>
        <begin position="261"/>
        <end position="270"/>
    </location>
</feature>
<dbReference type="InterPro" id="IPR012677">
    <property type="entry name" value="Nucleotide-bd_a/b_plait_sf"/>
</dbReference>
<dbReference type="EMBL" id="FO082047">
    <property type="protein sequence ID" value="CCE85758.1"/>
    <property type="molecule type" value="Genomic_DNA"/>
</dbReference>
<dbReference type="Pfam" id="PF03467">
    <property type="entry name" value="Smg4_UPF3"/>
    <property type="match status" value="1"/>
</dbReference>
<evidence type="ECO:0000256" key="1">
    <source>
        <dbReference type="ARBA" id="ARBA00004123"/>
    </source>
</evidence>
<dbReference type="SUPFAM" id="SSF54928">
    <property type="entry name" value="RNA-binding domain, RBD"/>
    <property type="match status" value="1"/>
</dbReference>
<evidence type="ECO:0000256" key="3">
    <source>
        <dbReference type="ARBA" id="ARBA00023161"/>
    </source>
</evidence>
<evidence type="ECO:0000313" key="8">
    <source>
        <dbReference type="Proteomes" id="UP000005222"/>
    </source>
</evidence>
<feature type="compositionally biased region" description="Basic residues" evidence="5">
    <location>
        <begin position="271"/>
        <end position="282"/>
    </location>
</feature>
<dbReference type="GO" id="GO:0003729">
    <property type="term" value="F:mRNA binding"/>
    <property type="evidence" value="ECO:0007669"/>
    <property type="project" value="TreeGrafter"/>
</dbReference>
<comment type="similarity">
    <text evidence="2">Belongs to the RENT3 family.</text>
</comment>
<dbReference type="CDD" id="cd12455">
    <property type="entry name" value="RRM_like_Smg4_UPF3"/>
    <property type="match status" value="1"/>
</dbReference>
<feature type="compositionally biased region" description="Polar residues" evidence="5">
    <location>
        <begin position="251"/>
        <end position="260"/>
    </location>
</feature>
<reference evidence="7 8" key="1">
    <citation type="journal article" date="2012" name="G3 (Bethesda)">
        <title>Pichia sorbitophila, an interspecies yeast hybrid reveals early steps of genome resolution following polyploidization.</title>
        <authorList>
            <person name="Leh Louis V."/>
            <person name="Despons L."/>
            <person name="Friedrich A."/>
            <person name="Martin T."/>
            <person name="Durrens P."/>
            <person name="Casaregola S."/>
            <person name="Neuveglise C."/>
            <person name="Fairhead C."/>
            <person name="Marck C."/>
            <person name="Cruz J.A."/>
            <person name="Straub M.L."/>
            <person name="Kugler V."/>
            <person name="Sacerdot C."/>
            <person name="Uzunov Z."/>
            <person name="Thierry A."/>
            <person name="Weiss S."/>
            <person name="Bleykasten C."/>
            <person name="De Montigny J."/>
            <person name="Jacques N."/>
            <person name="Jung P."/>
            <person name="Lemaire M."/>
            <person name="Mallet S."/>
            <person name="Morel G."/>
            <person name="Richard G.F."/>
            <person name="Sarkar A."/>
            <person name="Savel G."/>
            <person name="Schacherer J."/>
            <person name="Seret M.L."/>
            <person name="Talla E."/>
            <person name="Samson G."/>
            <person name="Jubin C."/>
            <person name="Poulain J."/>
            <person name="Vacherie B."/>
            <person name="Barbe V."/>
            <person name="Pelletier E."/>
            <person name="Sherman D.J."/>
            <person name="Westhof E."/>
            <person name="Weissenbach J."/>
            <person name="Baret P.V."/>
            <person name="Wincker P."/>
            <person name="Gaillardin C."/>
            <person name="Dujon B."/>
            <person name="Souciet J.L."/>
        </authorList>
    </citation>
    <scope>NUCLEOTIDE SEQUENCE [LARGE SCALE GENOMIC DNA]</scope>
    <source>
        <strain evidence="8">ATCC MYA-4447 / BCRC 22081 / CBS 7064 / NBRC 10061 / NRRL Y-12695</strain>
    </source>
</reference>
<feature type="domain" description="UPF3" evidence="6">
    <location>
        <begin position="20"/>
        <end position="181"/>
    </location>
</feature>
<sequence length="320" mass="35945">MRQDKHTETHTMKSNEPNSEKLKLTVRLLPAALTWEQFTSQLDKYTDIRSKGGVTNEYYVQGFYPKSPYELPTFSRAYLLFKNSSLMREFIEQVKDKPFIEEKTGNQMAPQLEKALYSKMPTPESKLSKPGNKAIEKDHIFKEFLACLEEGTPFDLLEISHRIRSNAREKKKNGASTKKDKKSVSKSDGKKQGSQSKKKKASESSKSETTAPAKKPQEKAKKKSSSEGAKQSAAKASKNEKKNDKKKPKKTVSTSGSNHPSKPDDQDNKTKPGKGNKKGTRNKKNDIKENASPQDQKPKVLLQPKNKKDADTPGESHSKS</sequence>
<dbReference type="eggNOG" id="KOG1295">
    <property type="taxonomic scope" value="Eukaryota"/>
</dbReference>
<dbReference type="OMA" id="LEKCANF"/>
<dbReference type="Proteomes" id="UP000005222">
    <property type="component" value="Chromosome M"/>
</dbReference>
<evidence type="ECO:0000256" key="5">
    <source>
        <dbReference type="SAM" id="MobiDB-lite"/>
    </source>
</evidence>
<dbReference type="PANTHER" id="PTHR13112">
    <property type="entry name" value="UPF3 REGULATOR OF NONSENSE TRANSCRIPTS-LIKE PROTEIN"/>
    <property type="match status" value="1"/>
</dbReference>
<dbReference type="GO" id="GO:0045727">
    <property type="term" value="P:positive regulation of translation"/>
    <property type="evidence" value="ECO:0007669"/>
    <property type="project" value="TreeGrafter"/>
</dbReference>